<dbReference type="InterPro" id="IPR008928">
    <property type="entry name" value="6-hairpin_glycosidase_sf"/>
</dbReference>
<evidence type="ECO:0000256" key="2">
    <source>
        <dbReference type="ARBA" id="ARBA00023295"/>
    </source>
</evidence>
<dbReference type="NCBIfam" id="NF009774">
    <property type="entry name" value="PRK13271.1"/>
    <property type="match status" value="1"/>
</dbReference>
<keyword evidence="1" id="KW-0378">Hydrolase</keyword>
<dbReference type="Proteomes" id="UP000260823">
    <property type="component" value="Unassembled WGS sequence"/>
</dbReference>
<dbReference type="OrthoDB" id="106887at2"/>
<dbReference type="EMBL" id="QWDE01000003">
    <property type="protein sequence ID" value="RFZ82046.1"/>
    <property type="molecule type" value="Genomic_DNA"/>
</dbReference>
<feature type="signal peptide" evidence="3">
    <location>
        <begin position="1"/>
        <end position="19"/>
    </location>
</feature>
<dbReference type="InterPro" id="IPR018232">
    <property type="entry name" value="Glyco_hydro_37_CS"/>
</dbReference>
<sequence length="524" mass="59459">MIKKLLLIAALFFAAQVNAQQQTPRQQFPGLFEAVQSSDIFPDNKTFVDCTPKFEPSQIMKSYNEQKGKGGFDLREFILANFTPPASATHAFQTNVEEGIRKHIDTLWQVLQRQPDAGKKFSSLAALPNPYIVPGGRFREVYYWDSYFTMLGLQQSHHEKVISNMIENFAYLIDTYGFIPNGNRAYYLTRSQPPFFPMMVSLLAKSQGNKVFAKYQPQLVKEYNYWMQGGAALAKGQAVHRAVRMPDGTLLNRYWDESDEPREESYMKDVDASKETKQPLPVFYHHIRAAAASGWDFSSRWFDGSAKLSTIHTTDLVPVDLNCLMYNMELTIARAYQVKGNGALYRLYTAKALARKKAILKYCWDAKAGWFGDYNWTTNTLSTIPTLAAVFPLEFKIATQAQAKQIADGLKANFLKPGGLVTTLNFSGQQWDAPNGWAPLQYMAIDGLENYNYHALAKDIATRWMNLNVRVFKQTGKLLEKYNVVDTSLTAGGGEYPLQDGFGWTNGVLLKLMNRYDFEEKKGE</sequence>
<keyword evidence="2" id="KW-0326">Glycosidase</keyword>
<dbReference type="PANTHER" id="PTHR23403:SF1">
    <property type="entry name" value="TREHALASE"/>
    <property type="match status" value="1"/>
</dbReference>
<organism evidence="4 5">
    <name type="scientific">Mucilaginibacter terrenus</name>
    <dbReference type="NCBI Taxonomy" id="2482727"/>
    <lineage>
        <taxon>Bacteria</taxon>
        <taxon>Pseudomonadati</taxon>
        <taxon>Bacteroidota</taxon>
        <taxon>Sphingobacteriia</taxon>
        <taxon>Sphingobacteriales</taxon>
        <taxon>Sphingobacteriaceae</taxon>
        <taxon>Mucilaginibacter</taxon>
    </lineage>
</organism>
<evidence type="ECO:0000313" key="4">
    <source>
        <dbReference type="EMBL" id="RFZ82046.1"/>
    </source>
</evidence>
<accession>A0A3E2NM19</accession>
<dbReference type="RefSeq" id="WP_117384072.1">
    <property type="nucleotide sequence ID" value="NZ_QWDE01000003.1"/>
</dbReference>
<proteinExistence type="predicted"/>
<gene>
    <name evidence="4" type="primary">treA</name>
    <name evidence="4" type="ORF">DYU05_15565</name>
</gene>
<dbReference type="InterPro" id="IPR012341">
    <property type="entry name" value="6hp_glycosidase-like_sf"/>
</dbReference>
<dbReference type="Pfam" id="PF01204">
    <property type="entry name" value="Trehalase"/>
    <property type="match status" value="1"/>
</dbReference>
<dbReference type="NCBIfam" id="NF009773">
    <property type="entry name" value="PRK13270.1"/>
    <property type="match status" value="1"/>
</dbReference>
<reference evidence="4 5" key="1">
    <citation type="submission" date="2018-08" db="EMBL/GenBank/DDBJ databases">
        <title>Mucilaginibacter terrae sp. nov., isolated from manganese diggings.</title>
        <authorList>
            <person name="Huang Y."/>
            <person name="Zhou Z."/>
        </authorList>
    </citation>
    <scope>NUCLEOTIDE SEQUENCE [LARGE SCALE GENOMIC DNA]</scope>
    <source>
        <strain evidence="4 5">ZH6</strain>
    </source>
</reference>
<feature type="chain" id="PRO_5017681440" evidence="3">
    <location>
        <begin position="20"/>
        <end position="524"/>
    </location>
</feature>
<evidence type="ECO:0000256" key="1">
    <source>
        <dbReference type="ARBA" id="ARBA00022801"/>
    </source>
</evidence>
<dbReference type="SUPFAM" id="SSF48208">
    <property type="entry name" value="Six-hairpin glycosidases"/>
    <property type="match status" value="1"/>
</dbReference>
<evidence type="ECO:0000256" key="3">
    <source>
        <dbReference type="SAM" id="SignalP"/>
    </source>
</evidence>
<dbReference type="PROSITE" id="PS00928">
    <property type="entry name" value="TREHALASE_2"/>
    <property type="match status" value="1"/>
</dbReference>
<dbReference type="PROSITE" id="PS00927">
    <property type="entry name" value="TREHALASE_1"/>
    <property type="match status" value="1"/>
</dbReference>
<dbReference type="Gene3D" id="1.50.10.10">
    <property type="match status" value="1"/>
</dbReference>
<name>A0A3E2NM19_9SPHI</name>
<dbReference type="AlphaFoldDB" id="A0A3E2NM19"/>
<dbReference type="PANTHER" id="PTHR23403">
    <property type="entry name" value="TREHALASE"/>
    <property type="match status" value="1"/>
</dbReference>
<protein>
    <submittedName>
        <fullName evidence="4">Alpha,alpha-trehalase TreA</fullName>
    </submittedName>
</protein>
<dbReference type="GO" id="GO:0005993">
    <property type="term" value="P:trehalose catabolic process"/>
    <property type="evidence" value="ECO:0007669"/>
    <property type="project" value="TreeGrafter"/>
</dbReference>
<comment type="caution">
    <text evidence="4">The sequence shown here is derived from an EMBL/GenBank/DDBJ whole genome shotgun (WGS) entry which is preliminary data.</text>
</comment>
<dbReference type="PRINTS" id="PR00744">
    <property type="entry name" value="GLHYDRLASE37"/>
</dbReference>
<dbReference type="GO" id="GO:0004555">
    <property type="term" value="F:alpha,alpha-trehalase activity"/>
    <property type="evidence" value="ECO:0007669"/>
    <property type="project" value="InterPro"/>
</dbReference>
<keyword evidence="5" id="KW-1185">Reference proteome</keyword>
<evidence type="ECO:0000313" key="5">
    <source>
        <dbReference type="Proteomes" id="UP000260823"/>
    </source>
</evidence>
<dbReference type="InterPro" id="IPR001661">
    <property type="entry name" value="Glyco_hydro_37"/>
</dbReference>
<keyword evidence="3" id="KW-0732">Signal</keyword>